<reference evidence="1 2" key="1">
    <citation type="submission" date="2021-01" db="EMBL/GenBank/DDBJ databases">
        <title>Genomic Encyclopedia of Type Strains, Phase IV (KMG-IV): sequencing the most valuable type-strain genomes for metagenomic binning, comparative biology and taxonomic classification.</title>
        <authorList>
            <person name="Goeker M."/>
        </authorList>
    </citation>
    <scope>NUCLEOTIDE SEQUENCE [LARGE SCALE GENOMIC DNA]</scope>
    <source>
        <strain evidence="1 2">DSM 25540</strain>
    </source>
</reference>
<keyword evidence="2" id="KW-1185">Reference proteome</keyword>
<sequence length="154" mass="18041">MKLITIQRAVISQLVEKFGYTVYGEEVGTGFKRPSFFVYLVPLETRNLTYYELDKAVMVKIDYYSRDETRAEHWMMADELESLFNKSLKVDNRYLNIERSTKEEIEGVLSFGFTVEYTVAIDRRDVDLGYGDGKDRNMEILEMEWSDPNGTSRN</sequence>
<dbReference type="RefSeq" id="WP_204695294.1">
    <property type="nucleotide sequence ID" value="NZ_JAFBEC010000001.1"/>
</dbReference>
<evidence type="ECO:0008006" key="3">
    <source>
        <dbReference type="Google" id="ProtNLM"/>
    </source>
</evidence>
<accession>A0ABS2P6S5</accession>
<comment type="caution">
    <text evidence="1">The sequence shown here is derived from an EMBL/GenBank/DDBJ whole genome shotgun (WGS) entry which is preliminary data.</text>
</comment>
<dbReference type="InterPro" id="IPR049254">
    <property type="entry name" value="Phage_tail_terminator"/>
</dbReference>
<protein>
    <recommendedName>
        <fullName evidence="3">Phage protein</fullName>
    </recommendedName>
</protein>
<gene>
    <name evidence="1" type="ORF">JOD17_000193</name>
</gene>
<evidence type="ECO:0000313" key="1">
    <source>
        <dbReference type="EMBL" id="MBM7631102.1"/>
    </source>
</evidence>
<organism evidence="1 2">
    <name type="scientific">Geomicrobium sediminis</name>
    <dbReference type="NCBI Taxonomy" id="1347788"/>
    <lineage>
        <taxon>Bacteria</taxon>
        <taxon>Bacillati</taxon>
        <taxon>Bacillota</taxon>
        <taxon>Bacilli</taxon>
        <taxon>Bacillales</taxon>
        <taxon>Geomicrobium</taxon>
    </lineage>
</organism>
<name>A0ABS2P6S5_9BACL</name>
<proteinExistence type="predicted"/>
<dbReference type="Proteomes" id="UP000741863">
    <property type="component" value="Unassembled WGS sequence"/>
</dbReference>
<dbReference type="Pfam" id="PF20765">
    <property type="entry name" value="Phage_tail_terminator_8"/>
    <property type="match status" value="1"/>
</dbReference>
<dbReference type="EMBL" id="JAFBEC010000001">
    <property type="protein sequence ID" value="MBM7631102.1"/>
    <property type="molecule type" value="Genomic_DNA"/>
</dbReference>
<evidence type="ECO:0000313" key="2">
    <source>
        <dbReference type="Proteomes" id="UP000741863"/>
    </source>
</evidence>